<accession>A0A1Y1LCS0</accession>
<reference evidence="11" key="1">
    <citation type="journal article" date="2016" name="Sci. Rep.">
        <title>Molecular characterization of firefly nuptial gifts: a multi-omics approach sheds light on postcopulatory sexual selection.</title>
        <authorList>
            <person name="Al-Wathiqui N."/>
            <person name="Fallon T.R."/>
            <person name="South A."/>
            <person name="Weng J.K."/>
            <person name="Lewis S.M."/>
        </authorList>
    </citation>
    <scope>NUCLEOTIDE SEQUENCE</scope>
</reference>
<dbReference type="InterPro" id="IPR041367">
    <property type="entry name" value="Znf-CCCH_4"/>
</dbReference>
<dbReference type="PANTHER" id="PTHR46527:SF1">
    <property type="entry name" value="NUCLEOPORIN NUP42"/>
    <property type="match status" value="1"/>
</dbReference>
<evidence type="ECO:0000256" key="5">
    <source>
        <dbReference type="ARBA" id="ARBA00023242"/>
    </source>
</evidence>
<feature type="zinc finger region" description="C3H1-type" evidence="9">
    <location>
        <begin position="1"/>
        <end position="25"/>
    </location>
</feature>
<evidence type="ECO:0000256" key="1">
    <source>
        <dbReference type="ARBA" id="ARBA00004335"/>
    </source>
</evidence>
<dbReference type="PANTHER" id="PTHR46527">
    <property type="entry name" value="NUCLEOPORIN-LIKE PROTEIN 2"/>
    <property type="match status" value="1"/>
</dbReference>
<protein>
    <recommendedName>
        <fullName evidence="7">Nucleoporin NUP42</fullName>
    </recommendedName>
    <alternativeName>
        <fullName evidence="8">Nucleoporin-like protein 2</fullName>
    </alternativeName>
</protein>
<keyword evidence="2 9" id="KW-0479">Metal-binding</keyword>
<dbReference type="InterPro" id="IPR051767">
    <property type="entry name" value="Nucleoporin_NUP42"/>
</dbReference>
<dbReference type="EMBL" id="GEZM01062413">
    <property type="protein sequence ID" value="JAV69735.1"/>
    <property type="molecule type" value="Transcribed_RNA"/>
</dbReference>
<sequence length="317" mass="35167">MVVCRFFLQGNCKFGDMCKFEHQINDVYRYRGNNTSVLRQEQYPPQPQLDLTNQNTILSIVKSDMSAAEEGHQWPLSCYSPIKEMPSFPGLEDQSFEEVRLGYYEARGNGTVDQYCQQLHMILQKAMMQIKFLQNPSPDVINSINSFYSSSDGNNLAPSSAFPNSNLFSSNQQNTAKSFFAAANQKLFGSQPAPTTGTFFGNNQNAFVQPTPSFTSGVQHQSPLTNSLANNSPFFKMENTAQPQPAPLFQNAPPSAVTQAPIFGGNAFGSNAQGFATDDSAYSKLEDLNEDEIKMYQAENFEVGKIPEKPPTKEMCS</sequence>
<evidence type="ECO:0000256" key="7">
    <source>
        <dbReference type="ARBA" id="ARBA00039886"/>
    </source>
</evidence>
<feature type="domain" description="C3H1-type" evidence="10">
    <location>
        <begin position="1"/>
        <end position="25"/>
    </location>
</feature>
<dbReference type="AlphaFoldDB" id="A0A1Y1LCS0"/>
<dbReference type="InterPro" id="IPR036855">
    <property type="entry name" value="Znf_CCCH_sf"/>
</dbReference>
<dbReference type="GO" id="GO:0031965">
    <property type="term" value="C:nuclear membrane"/>
    <property type="evidence" value="ECO:0007669"/>
    <property type="project" value="UniProtKB-SubCell"/>
</dbReference>
<evidence type="ECO:0000256" key="6">
    <source>
        <dbReference type="ARBA" id="ARBA00037262"/>
    </source>
</evidence>
<comment type="function">
    <text evidence="6">Required for the export of mRNAs containing poly(A) tails from the nucleus into the cytoplasm.</text>
</comment>
<evidence type="ECO:0000256" key="2">
    <source>
        <dbReference type="ARBA" id="ARBA00022723"/>
    </source>
</evidence>
<comment type="subcellular location">
    <subcellularLocation>
        <location evidence="1">Nucleus membrane</location>
        <topology evidence="1">Peripheral membrane protein</topology>
        <orientation evidence="1">Cytoplasmic side</orientation>
    </subcellularLocation>
</comment>
<evidence type="ECO:0000256" key="4">
    <source>
        <dbReference type="ARBA" id="ARBA00022833"/>
    </source>
</evidence>
<evidence type="ECO:0000313" key="11">
    <source>
        <dbReference type="EMBL" id="JAV69735.1"/>
    </source>
</evidence>
<dbReference type="SMART" id="SM00356">
    <property type="entry name" value="ZnF_C3H1"/>
    <property type="match status" value="1"/>
</dbReference>
<evidence type="ECO:0000256" key="8">
    <source>
        <dbReference type="ARBA" id="ARBA00042384"/>
    </source>
</evidence>
<proteinExistence type="predicted"/>
<name>A0A1Y1LCS0_PHOPY</name>
<evidence type="ECO:0000256" key="3">
    <source>
        <dbReference type="ARBA" id="ARBA00022771"/>
    </source>
</evidence>
<keyword evidence="3 9" id="KW-0863">Zinc-finger</keyword>
<dbReference type="PROSITE" id="PS50103">
    <property type="entry name" value="ZF_C3H1"/>
    <property type="match status" value="1"/>
</dbReference>
<organism evidence="11">
    <name type="scientific">Photinus pyralis</name>
    <name type="common">Common eastern firefly</name>
    <name type="synonym">Lampyris pyralis</name>
    <dbReference type="NCBI Taxonomy" id="7054"/>
    <lineage>
        <taxon>Eukaryota</taxon>
        <taxon>Metazoa</taxon>
        <taxon>Ecdysozoa</taxon>
        <taxon>Arthropoda</taxon>
        <taxon>Hexapoda</taxon>
        <taxon>Insecta</taxon>
        <taxon>Pterygota</taxon>
        <taxon>Neoptera</taxon>
        <taxon>Endopterygota</taxon>
        <taxon>Coleoptera</taxon>
        <taxon>Polyphaga</taxon>
        <taxon>Elateriformia</taxon>
        <taxon>Elateroidea</taxon>
        <taxon>Lampyridae</taxon>
        <taxon>Lampyrinae</taxon>
        <taxon>Photinus</taxon>
    </lineage>
</organism>
<evidence type="ECO:0000256" key="9">
    <source>
        <dbReference type="PROSITE-ProRule" id="PRU00723"/>
    </source>
</evidence>
<keyword evidence="5" id="KW-0539">Nucleus</keyword>
<dbReference type="Gene3D" id="4.10.1000.10">
    <property type="entry name" value="Zinc finger, CCCH-type"/>
    <property type="match status" value="1"/>
</dbReference>
<keyword evidence="4 9" id="KW-0862">Zinc</keyword>
<evidence type="ECO:0000259" key="10">
    <source>
        <dbReference type="PROSITE" id="PS50103"/>
    </source>
</evidence>
<dbReference type="Pfam" id="PF18044">
    <property type="entry name" value="zf-CCCH_4"/>
    <property type="match status" value="1"/>
</dbReference>
<dbReference type="SUPFAM" id="SSF90229">
    <property type="entry name" value="CCCH zinc finger"/>
    <property type="match status" value="1"/>
</dbReference>
<dbReference type="GO" id="GO:0008270">
    <property type="term" value="F:zinc ion binding"/>
    <property type="evidence" value="ECO:0007669"/>
    <property type="project" value="UniProtKB-KW"/>
</dbReference>
<dbReference type="InterPro" id="IPR000571">
    <property type="entry name" value="Znf_CCCH"/>
</dbReference>